<dbReference type="PANTHER" id="PTHR12478">
    <property type="entry name" value="DNA-DAMAGE-INDUCIBLE TRANSCRIPT 4 PROTEIN DDIT4"/>
    <property type="match status" value="1"/>
</dbReference>
<dbReference type="InterPro" id="IPR038281">
    <property type="entry name" value="RTP801-like_C_sf"/>
</dbReference>
<evidence type="ECO:0000256" key="3">
    <source>
        <dbReference type="ARBA" id="ARBA00022490"/>
    </source>
</evidence>
<keyword evidence="3" id="KW-0963">Cytoplasm</keyword>
<dbReference type="GO" id="GO:0009968">
    <property type="term" value="P:negative regulation of signal transduction"/>
    <property type="evidence" value="ECO:0007669"/>
    <property type="project" value="InterPro"/>
</dbReference>
<feature type="region of interest" description="Disordered" evidence="4">
    <location>
        <begin position="1"/>
        <end position="34"/>
    </location>
</feature>
<dbReference type="Proteomes" id="UP000663874">
    <property type="component" value="Unassembled WGS sequence"/>
</dbReference>
<dbReference type="EMBL" id="CAJOBE010000945">
    <property type="protein sequence ID" value="CAF3701182.1"/>
    <property type="molecule type" value="Genomic_DNA"/>
</dbReference>
<reference evidence="5" key="1">
    <citation type="submission" date="2021-02" db="EMBL/GenBank/DDBJ databases">
        <authorList>
            <person name="Nowell W R."/>
        </authorList>
    </citation>
    <scope>NUCLEOTIDE SEQUENCE</scope>
</reference>
<feature type="compositionally biased region" description="Polar residues" evidence="4">
    <location>
        <begin position="18"/>
        <end position="34"/>
    </location>
</feature>
<gene>
    <name evidence="5" type="ORF">FNK824_LOCUS9173</name>
</gene>
<dbReference type="GO" id="GO:0005737">
    <property type="term" value="C:cytoplasm"/>
    <property type="evidence" value="ECO:0007669"/>
    <property type="project" value="UniProtKB-SubCell"/>
</dbReference>
<comment type="caution">
    <text evidence="5">The sequence shown here is derived from an EMBL/GenBank/DDBJ whole genome shotgun (WGS) entry which is preliminary data.</text>
</comment>
<proteinExistence type="inferred from homology"/>
<evidence type="ECO:0000313" key="5">
    <source>
        <dbReference type="EMBL" id="CAF3701182.1"/>
    </source>
</evidence>
<comment type="similarity">
    <text evidence="2">Belongs to the DDIT4 family.</text>
</comment>
<dbReference type="InterPro" id="IPR012918">
    <property type="entry name" value="RTP801-like"/>
</dbReference>
<dbReference type="Pfam" id="PF07809">
    <property type="entry name" value="RTP801_C"/>
    <property type="match status" value="1"/>
</dbReference>
<dbReference type="AlphaFoldDB" id="A0A818UX95"/>
<feature type="compositionally biased region" description="Low complexity" evidence="4">
    <location>
        <begin position="1"/>
        <end position="17"/>
    </location>
</feature>
<evidence type="ECO:0000256" key="2">
    <source>
        <dbReference type="ARBA" id="ARBA00010670"/>
    </source>
</evidence>
<evidence type="ECO:0000256" key="4">
    <source>
        <dbReference type="SAM" id="MobiDB-lite"/>
    </source>
</evidence>
<organism evidence="5 6">
    <name type="scientific">Rotaria sordida</name>
    <dbReference type="NCBI Taxonomy" id="392033"/>
    <lineage>
        <taxon>Eukaryota</taxon>
        <taxon>Metazoa</taxon>
        <taxon>Spiralia</taxon>
        <taxon>Gnathifera</taxon>
        <taxon>Rotifera</taxon>
        <taxon>Eurotatoria</taxon>
        <taxon>Bdelloidea</taxon>
        <taxon>Philodinida</taxon>
        <taxon>Philodinidae</taxon>
        <taxon>Rotaria</taxon>
    </lineage>
</organism>
<dbReference type="PANTHER" id="PTHR12478:SF16">
    <property type="entry name" value="PROTEIN CHARYBDE-RELATED"/>
    <property type="match status" value="1"/>
</dbReference>
<sequence length="287" mass="33101">MTLGSSSKSTQQNDSSSIVSVSHPQFTRNASCPTQGTLSSTMNSLLIEKKYSSSSNTLHTYFNQINQRSNTIPSHHSTIIENKNFLQKIKTRVVNLFKHIKYGNSINNTDNQMDINQQQQQQQQSTFNYDPELDLREEHLLLVSKRLLTTLRESKIKHLSCDNLYLPCNHIRNIARQCLIMSAEEPFGIMGAQIKIKLTLLSPNMTTTITKYLPIIQINSKQKTTFEIEIDLHEDTKVFTLRHFLPKMKMFQQIKERSPLYVSPRCLLIKNVFYKTAEPKRAYVNSS</sequence>
<evidence type="ECO:0000256" key="1">
    <source>
        <dbReference type="ARBA" id="ARBA00004496"/>
    </source>
</evidence>
<comment type="subcellular location">
    <subcellularLocation>
        <location evidence="1">Cytoplasm</location>
    </subcellularLocation>
</comment>
<dbReference type="GO" id="GO:0032006">
    <property type="term" value="P:regulation of TOR signaling"/>
    <property type="evidence" value="ECO:0007669"/>
    <property type="project" value="TreeGrafter"/>
</dbReference>
<accession>A0A818UX95</accession>
<protein>
    <submittedName>
        <fullName evidence="5">Uncharacterized protein</fullName>
    </submittedName>
</protein>
<name>A0A818UX95_9BILA</name>
<evidence type="ECO:0000313" key="6">
    <source>
        <dbReference type="Proteomes" id="UP000663874"/>
    </source>
</evidence>
<dbReference type="Gene3D" id="3.90.470.40">
    <property type="entry name" value="RTP801-like"/>
    <property type="match status" value="1"/>
</dbReference>
<dbReference type="GO" id="GO:0006915">
    <property type="term" value="P:apoptotic process"/>
    <property type="evidence" value="ECO:0007669"/>
    <property type="project" value="TreeGrafter"/>
</dbReference>